<keyword evidence="1" id="KW-0812">Transmembrane</keyword>
<evidence type="ECO:0000313" key="2">
    <source>
        <dbReference type="EMBL" id="KAG2403174.1"/>
    </source>
</evidence>
<proteinExistence type="predicted"/>
<name>A0A8T0KTY5_PHAAN</name>
<dbReference type="EMBL" id="JABFOF010000003">
    <property type="protein sequence ID" value="KAG2403174.1"/>
    <property type="molecule type" value="Genomic_DNA"/>
</dbReference>
<evidence type="ECO:0000256" key="1">
    <source>
        <dbReference type="SAM" id="Phobius"/>
    </source>
</evidence>
<protein>
    <submittedName>
        <fullName evidence="2">Uncharacterized protein</fullName>
    </submittedName>
</protein>
<accession>A0A8T0KTY5</accession>
<dbReference type="Proteomes" id="UP000743370">
    <property type="component" value="Unassembled WGS sequence"/>
</dbReference>
<evidence type="ECO:0000313" key="3">
    <source>
        <dbReference type="Proteomes" id="UP000743370"/>
    </source>
</evidence>
<keyword evidence="1" id="KW-0472">Membrane</keyword>
<comment type="caution">
    <text evidence="2">The sequence shown here is derived from an EMBL/GenBank/DDBJ whole genome shotgun (WGS) entry which is preliminary data.</text>
</comment>
<reference evidence="2 3" key="1">
    <citation type="submission" date="2020-05" db="EMBL/GenBank/DDBJ databases">
        <title>Vigna angularis (adzuki bean) Var. LongXiaoDou No. 4 denovo assembly.</title>
        <authorList>
            <person name="Xiang H."/>
        </authorList>
    </citation>
    <scope>NUCLEOTIDE SEQUENCE [LARGE SCALE GENOMIC DNA]</scope>
    <source>
        <tissue evidence="2">Leaf</tissue>
    </source>
</reference>
<organism evidence="2 3">
    <name type="scientific">Phaseolus angularis</name>
    <name type="common">Azuki bean</name>
    <name type="synonym">Vigna angularis</name>
    <dbReference type="NCBI Taxonomy" id="3914"/>
    <lineage>
        <taxon>Eukaryota</taxon>
        <taxon>Viridiplantae</taxon>
        <taxon>Streptophyta</taxon>
        <taxon>Embryophyta</taxon>
        <taxon>Tracheophyta</taxon>
        <taxon>Spermatophyta</taxon>
        <taxon>Magnoliopsida</taxon>
        <taxon>eudicotyledons</taxon>
        <taxon>Gunneridae</taxon>
        <taxon>Pentapetalae</taxon>
        <taxon>rosids</taxon>
        <taxon>fabids</taxon>
        <taxon>Fabales</taxon>
        <taxon>Fabaceae</taxon>
        <taxon>Papilionoideae</taxon>
        <taxon>50 kb inversion clade</taxon>
        <taxon>NPAAA clade</taxon>
        <taxon>indigoferoid/millettioid clade</taxon>
        <taxon>Phaseoleae</taxon>
        <taxon>Vigna</taxon>
    </lineage>
</organism>
<sequence>MRLLPGRWSWWWWKGFIAVQWGHGVGRDIIAVIGVVHVAGVVVVVILEVIGIDVVGFRVQQGSKFGSV</sequence>
<gene>
    <name evidence="2" type="ORF">HKW66_Vig0184600</name>
</gene>
<keyword evidence="1" id="KW-1133">Transmembrane helix</keyword>
<dbReference type="AlphaFoldDB" id="A0A8T0KTY5"/>
<feature type="transmembrane region" description="Helical" evidence="1">
    <location>
        <begin position="29"/>
        <end position="55"/>
    </location>
</feature>